<dbReference type="RefSeq" id="WP_136928071.1">
    <property type="nucleotide sequence ID" value="NZ_SSMQ01000005.1"/>
</dbReference>
<comment type="caution">
    <text evidence="2">The sequence shown here is derived from an EMBL/GenBank/DDBJ whole genome shotgun (WGS) entry which is preliminary data.</text>
</comment>
<feature type="transmembrane region" description="Helical" evidence="1">
    <location>
        <begin position="55"/>
        <end position="74"/>
    </location>
</feature>
<reference evidence="2 3" key="1">
    <citation type="submission" date="2019-04" db="EMBL/GenBank/DDBJ databases">
        <authorList>
            <person name="Li Y."/>
            <person name="Wang J."/>
        </authorList>
    </citation>
    <scope>NUCLEOTIDE SEQUENCE [LARGE SCALE GENOMIC DNA]</scope>
    <source>
        <strain evidence="2 3">DSM 14668</strain>
    </source>
</reference>
<keyword evidence="1" id="KW-1133">Transmembrane helix</keyword>
<proteinExistence type="predicted"/>
<dbReference type="OrthoDB" id="80065at2"/>
<feature type="transmembrane region" description="Helical" evidence="1">
    <location>
        <begin position="26"/>
        <end position="43"/>
    </location>
</feature>
<protein>
    <submittedName>
        <fullName evidence="2">DUF969 domain-containing protein</fullName>
    </submittedName>
</protein>
<evidence type="ECO:0000256" key="1">
    <source>
        <dbReference type="SAM" id="Phobius"/>
    </source>
</evidence>
<dbReference type="Pfam" id="PF06149">
    <property type="entry name" value="DUF969"/>
    <property type="match status" value="1"/>
</dbReference>
<keyword evidence="1" id="KW-0472">Membrane</keyword>
<accession>A0A4U1JGX0</accession>
<dbReference type="AlphaFoldDB" id="A0A4U1JGX0"/>
<dbReference type="EMBL" id="SSMQ01000005">
    <property type="protein sequence ID" value="TKD11797.1"/>
    <property type="molecule type" value="Genomic_DNA"/>
</dbReference>
<dbReference type="Proteomes" id="UP000309215">
    <property type="component" value="Unassembled WGS sequence"/>
</dbReference>
<keyword evidence="1" id="KW-0812">Transmembrane</keyword>
<gene>
    <name evidence="2" type="ORF">E8A74_06580</name>
</gene>
<feature type="transmembrane region" description="Helical" evidence="1">
    <location>
        <begin position="190"/>
        <end position="212"/>
    </location>
</feature>
<sequence length="225" mass="23965">MLSLIGIAVVVLGFMARLNPLLVVTAAALVTGLAGGMGPVEVVATFGKAFKENRYVSVVWVVLPVIGLLERAGLQERAKTLIGAVHAATTGRLLLLYFVFRQITAALGLTSLGGHAQMVRPLIAPMAEAAAESHHGPLPEEVRQTVRAHAAAADNIALFFGEDIFIAIASILLIKGFLAQNGILVEPLQLSVWAIPTAICALLIHGTQMMLFDRHLARRIAEGRR</sequence>
<keyword evidence="3" id="KW-1185">Reference proteome</keyword>
<dbReference type="InterPro" id="IPR010374">
    <property type="entry name" value="DUF969"/>
</dbReference>
<organism evidence="2 3">
    <name type="scientific">Polyangium fumosum</name>
    <dbReference type="NCBI Taxonomy" id="889272"/>
    <lineage>
        <taxon>Bacteria</taxon>
        <taxon>Pseudomonadati</taxon>
        <taxon>Myxococcota</taxon>
        <taxon>Polyangia</taxon>
        <taxon>Polyangiales</taxon>
        <taxon>Polyangiaceae</taxon>
        <taxon>Polyangium</taxon>
    </lineage>
</organism>
<feature type="transmembrane region" description="Helical" evidence="1">
    <location>
        <begin position="156"/>
        <end position="178"/>
    </location>
</feature>
<evidence type="ECO:0000313" key="3">
    <source>
        <dbReference type="Proteomes" id="UP000309215"/>
    </source>
</evidence>
<evidence type="ECO:0000313" key="2">
    <source>
        <dbReference type="EMBL" id="TKD11797.1"/>
    </source>
</evidence>
<name>A0A4U1JGX0_9BACT</name>